<feature type="compositionally biased region" description="Basic and acidic residues" evidence="1">
    <location>
        <begin position="201"/>
        <end position="212"/>
    </location>
</feature>
<evidence type="ECO:0000313" key="4">
    <source>
        <dbReference type="Proteomes" id="UP000247634"/>
    </source>
</evidence>
<feature type="transmembrane region" description="Helical" evidence="2">
    <location>
        <begin position="130"/>
        <end position="151"/>
    </location>
</feature>
<feature type="region of interest" description="Disordered" evidence="1">
    <location>
        <begin position="161"/>
        <end position="212"/>
    </location>
</feature>
<organism evidence="3 4">
    <name type="scientific">Streptomyces actuosus</name>
    <dbReference type="NCBI Taxonomy" id="1885"/>
    <lineage>
        <taxon>Bacteria</taxon>
        <taxon>Bacillati</taxon>
        <taxon>Actinomycetota</taxon>
        <taxon>Actinomycetes</taxon>
        <taxon>Kitasatosporales</taxon>
        <taxon>Streptomycetaceae</taxon>
        <taxon>Streptomyces</taxon>
    </lineage>
</organism>
<name>A0A2U9PC01_STRAS</name>
<keyword evidence="2" id="KW-0472">Membrane</keyword>
<proteinExistence type="predicted"/>
<evidence type="ECO:0000313" key="3">
    <source>
        <dbReference type="EMBL" id="AWT47162.1"/>
    </source>
</evidence>
<evidence type="ECO:0000256" key="1">
    <source>
        <dbReference type="SAM" id="MobiDB-lite"/>
    </source>
</evidence>
<keyword evidence="2" id="KW-1133">Transmembrane helix</keyword>
<sequence length="212" mass="22925">MTISARLPRHRHRLEVARDWPLLAAAVSALLSFVMLFPPWLSSGDNSQNAFGDALQAAGPALIIVMAVATIASLAVAVTTADRRFVRLALVPSSVLLALYVVKVADVSELADAYNRLAGSFTDEKIGTGVGLWLGFAFALVTEMFVIYALVSRWGTGEAPAYPGFGPRKQTPHETLTDSDQPRYPTPPDTDPPRYPPPPDHPPDLPREGPDR</sequence>
<dbReference type="EMBL" id="CP029788">
    <property type="protein sequence ID" value="AWT47162.1"/>
    <property type="molecule type" value="Genomic_DNA"/>
</dbReference>
<dbReference type="KEGG" id="sact:DMT42_36210"/>
<protein>
    <submittedName>
        <fullName evidence="3">Uncharacterized protein</fullName>
    </submittedName>
</protein>
<keyword evidence="2" id="KW-0812">Transmembrane</keyword>
<dbReference type="AlphaFoldDB" id="A0A2U9PC01"/>
<accession>A0A2U9PC01</accession>
<dbReference type="RefSeq" id="WP_110635233.1">
    <property type="nucleotide sequence ID" value="NZ_CP029788.1"/>
</dbReference>
<gene>
    <name evidence="3" type="ORF">DMT42_36210</name>
</gene>
<feature type="transmembrane region" description="Helical" evidence="2">
    <location>
        <begin position="85"/>
        <end position="102"/>
    </location>
</feature>
<dbReference type="OrthoDB" id="4226051at2"/>
<evidence type="ECO:0000256" key="2">
    <source>
        <dbReference type="SAM" id="Phobius"/>
    </source>
</evidence>
<feature type="compositionally biased region" description="Pro residues" evidence="1">
    <location>
        <begin position="184"/>
        <end position="200"/>
    </location>
</feature>
<feature type="transmembrane region" description="Helical" evidence="2">
    <location>
        <begin position="57"/>
        <end position="78"/>
    </location>
</feature>
<reference evidence="3 4" key="1">
    <citation type="submission" date="2018-06" db="EMBL/GenBank/DDBJ databases">
        <title>The complete genome sequence of a nosiheptide producer Streptomyces actuosus ATCC 25421: deducing the ability of producing a new class III lantibiotics.</title>
        <authorList>
            <person name="Liu W."/>
            <person name="Sun F."/>
            <person name="Hu Y."/>
        </authorList>
    </citation>
    <scope>NUCLEOTIDE SEQUENCE [LARGE SCALE GENOMIC DNA]</scope>
    <source>
        <strain evidence="3 4">ATCC 25421</strain>
    </source>
</reference>
<dbReference type="Proteomes" id="UP000247634">
    <property type="component" value="Chromosome"/>
</dbReference>
<keyword evidence="4" id="KW-1185">Reference proteome</keyword>
<feature type="transmembrane region" description="Helical" evidence="2">
    <location>
        <begin position="20"/>
        <end position="37"/>
    </location>
</feature>